<keyword evidence="4 6" id="KW-0862">Zinc</keyword>
<dbReference type="GeneID" id="54578998"/>
<dbReference type="AlphaFoldDB" id="A0A6A6IR72"/>
<dbReference type="SUPFAM" id="SSF51735">
    <property type="entry name" value="NAD(P)-binding Rossmann-fold domains"/>
    <property type="match status" value="1"/>
</dbReference>
<dbReference type="EMBL" id="ML987192">
    <property type="protein sequence ID" value="KAF2252023.1"/>
    <property type="molecule type" value="Genomic_DNA"/>
</dbReference>
<evidence type="ECO:0000256" key="6">
    <source>
        <dbReference type="RuleBase" id="RU361277"/>
    </source>
</evidence>
<dbReference type="GO" id="GO:0000721">
    <property type="term" value="F:(R,R)-butanediol dehydrogenase activity"/>
    <property type="evidence" value="ECO:0007669"/>
    <property type="project" value="TreeGrafter"/>
</dbReference>
<dbReference type="GO" id="GO:0005737">
    <property type="term" value="C:cytoplasm"/>
    <property type="evidence" value="ECO:0007669"/>
    <property type="project" value="TreeGrafter"/>
</dbReference>
<dbReference type="Proteomes" id="UP000800094">
    <property type="component" value="Unassembled WGS sequence"/>
</dbReference>
<dbReference type="PANTHER" id="PTHR43161">
    <property type="entry name" value="SORBITOL DEHYDROGENASE"/>
    <property type="match status" value="1"/>
</dbReference>
<dbReference type="GO" id="GO:0034079">
    <property type="term" value="P:butanediol biosynthetic process"/>
    <property type="evidence" value="ECO:0007669"/>
    <property type="project" value="TreeGrafter"/>
</dbReference>
<dbReference type="Pfam" id="PF08240">
    <property type="entry name" value="ADH_N"/>
    <property type="match status" value="1"/>
</dbReference>
<protein>
    <submittedName>
        <fullName evidence="8">GroES-like protein</fullName>
    </submittedName>
</protein>
<dbReference type="GO" id="GO:0008270">
    <property type="term" value="F:zinc ion binding"/>
    <property type="evidence" value="ECO:0007669"/>
    <property type="project" value="InterPro"/>
</dbReference>
<evidence type="ECO:0000256" key="4">
    <source>
        <dbReference type="ARBA" id="ARBA00022833"/>
    </source>
</evidence>
<keyword evidence="9" id="KW-1185">Reference proteome</keyword>
<reference evidence="8" key="1">
    <citation type="journal article" date="2020" name="Stud. Mycol.">
        <title>101 Dothideomycetes genomes: a test case for predicting lifestyles and emergence of pathogens.</title>
        <authorList>
            <person name="Haridas S."/>
            <person name="Albert R."/>
            <person name="Binder M."/>
            <person name="Bloem J."/>
            <person name="Labutti K."/>
            <person name="Salamov A."/>
            <person name="Andreopoulos B."/>
            <person name="Baker S."/>
            <person name="Barry K."/>
            <person name="Bills G."/>
            <person name="Bluhm B."/>
            <person name="Cannon C."/>
            <person name="Castanera R."/>
            <person name="Culley D."/>
            <person name="Daum C."/>
            <person name="Ezra D."/>
            <person name="Gonzalez J."/>
            <person name="Henrissat B."/>
            <person name="Kuo A."/>
            <person name="Liang C."/>
            <person name="Lipzen A."/>
            <person name="Lutzoni F."/>
            <person name="Magnuson J."/>
            <person name="Mondo S."/>
            <person name="Nolan M."/>
            <person name="Ohm R."/>
            <person name="Pangilinan J."/>
            <person name="Park H.-J."/>
            <person name="Ramirez L."/>
            <person name="Alfaro M."/>
            <person name="Sun H."/>
            <person name="Tritt A."/>
            <person name="Yoshinaga Y."/>
            <person name="Zwiers L.-H."/>
            <person name="Turgeon B."/>
            <person name="Goodwin S."/>
            <person name="Spatafora J."/>
            <person name="Crous P."/>
            <person name="Grigoriev I."/>
        </authorList>
    </citation>
    <scope>NUCLEOTIDE SEQUENCE</scope>
    <source>
        <strain evidence="8">CBS 122368</strain>
    </source>
</reference>
<accession>A0A6A6IR72</accession>
<dbReference type="Pfam" id="PF00107">
    <property type="entry name" value="ADH_zinc_N"/>
    <property type="match status" value="1"/>
</dbReference>
<dbReference type="InterPro" id="IPR011032">
    <property type="entry name" value="GroES-like_sf"/>
</dbReference>
<keyword evidence="3 6" id="KW-0479">Metal-binding</keyword>
<dbReference type="SUPFAM" id="SSF50129">
    <property type="entry name" value="GroES-like"/>
    <property type="match status" value="1"/>
</dbReference>
<comment type="cofactor">
    <cofactor evidence="1 6">
        <name>Zn(2+)</name>
        <dbReference type="ChEBI" id="CHEBI:29105"/>
    </cofactor>
</comment>
<dbReference type="Gene3D" id="3.40.50.720">
    <property type="entry name" value="NAD(P)-binding Rossmann-like Domain"/>
    <property type="match status" value="1"/>
</dbReference>
<evidence type="ECO:0000256" key="2">
    <source>
        <dbReference type="ARBA" id="ARBA00008072"/>
    </source>
</evidence>
<evidence type="ECO:0000313" key="9">
    <source>
        <dbReference type="Proteomes" id="UP000800094"/>
    </source>
</evidence>
<dbReference type="RefSeq" id="XP_033687027.1">
    <property type="nucleotide sequence ID" value="XM_033825668.1"/>
</dbReference>
<dbReference type="CDD" id="cd08233">
    <property type="entry name" value="butanediol_DH_like"/>
    <property type="match status" value="1"/>
</dbReference>
<evidence type="ECO:0000256" key="5">
    <source>
        <dbReference type="ARBA" id="ARBA00023002"/>
    </source>
</evidence>
<dbReference type="InterPro" id="IPR036291">
    <property type="entry name" value="NAD(P)-bd_dom_sf"/>
</dbReference>
<evidence type="ECO:0000313" key="8">
    <source>
        <dbReference type="EMBL" id="KAF2252023.1"/>
    </source>
</evidence>
<evidence type="ECO:0000256" key="3">
    <source>
        <dbReference type="ARBA" id="ARBA00022723"/>
    </source>
</evidence>
<feature type="domain" description="Enoyl reductase (ER)" evidence="7">
    <location>
        <begin position="8"/>
        <end position="349"/>
    </location>
</feature>
<comment type="similarity">
    <text evidence="2 6">Belongs to the zinc-containing alcohol dehydrogenase family.</text>
</comment>
<dbReference type="InterPro" id="IPR013154">
    <property type="entry name" value="ADH-like_N"/>
</dbReference>
<dbReference type="PROSITE" id="PS00059">
    <property type="entry name" value="ADH_ZINC"/>
    <property type="match status" value="1"/>
</dbReference>
<evidence type="ECO:0000256" key="1">
    <source>
        <dbReference type="ARBA" id="ARBA00001947"/>
    </source>
</evidence>
<sequence length="356" mass="37615">MRAARYYGKEDIRIEDVEVEKCGEGQVRVAPSYVGICGTDLHEYLGGPTFAPTKPHPITHDTIPITLGHEFSGIISEVGPGVASLTPGQHVVVQPTLYCGTCSACTSGVENVCYKGGFVGLSGGGGGLSDSVVVPKRAILKLPDGIPLDVGALVEPLSVAWHAISAAPLTQDSTVLVLGGGPIGLAVVQCLVALKTKKIIMSEVSKSRQRFAREFGAHHVLDPKTYNLVAISKELSGSDGPDVVFDCAGVPASITTACQAVRARGTVVNVAIWEREVLFQPNILVFKEAKYTAVLGYQRKDFQAVIDHLADGSLKPEKMITSKIKLESLVEGGIKALINDKESHVKILVEVGVGGK</sequence>
<dbReference type="InterPro" id="IPR020843">
    <property type="entry name" value="ER"/>
</dbReference>
<keyword evidence="5" id="KW-0560">Oxidoreductase</keyword>
<dbReference type="PANTHER" id="PTHR43161:SF23">
    <property type="entry name" value="(R,R)-BUTANEDIOL DEHYDROGENASE-RELATED"/>
    <property type="match status" value="1"/>
</dbReference>
<name>A0A6A6IR72_9PLEO</name>
<dbReference type="OrthoDB" id="3941538at2759"/>
<dbReference type="SMART" id="SM00829">
    <property type="entry name" value="PKS_ER"/>
    <property type="match status" value="1"/>
</dbReference>
<dbReference type="InterPro" id="IPR013149">
    <property type="entry name" value="ADH-like_C"/>
</dbReference>
<evidence type="ECO:0000259" key="7">
    <source>
        <dbReference type="SMART" id="SM00829"/>
    </source>
</evidence>
<dbReference type="Gene3D" id="3.90.180.10">
    <property type="entry name" value="Medium-chain alcohol dehydrogenases, catalytic domain"/>
    <property type="match status" value="1"/>
</dbReference>
<dbReference type="InterPro" id="IPR002328">
    <property type="entry name" value="ADH_Zn_CS"/>
</dbReference>
<organism evidence="8 9">
    <name type="scientific">Trematosphaeria pertusa</name>
    <dbReference type="NCBI Taxonomy" id="390896"/>
    <lineage>
        <taxon>Eukaryota</taxon>
        <taxon>Fungi</taxon>
        <taxon>Dikarya</taxon>
        <taxon>Ascomycota</taxon>
        <taxon>Pezizomycotina</taxon>
        <taxon>Dothideomycetes</taxon>
        <taxon>Pleosporomycetidae</taxon>
        <taxon>Pleosporales</taxon>
        <taxon>Massarineae</taxon>
        <taxon>Trematosphaeriaceae</taxon>
        <taxon>Trematosphaeria</taxon>
    </lineage>
</organism>
<gene>
    <name evidence="8" type="ORF">BU26DRAFT_479459</name>
</gene>
<proteinExistence type="inferred from homology"/>